<dbReference type="InterPro" id="IPR053857">
    <property type="entry name" value="Csx1_CARF"/>
</dbReference>
<dbReference type="PANTHER" id="PTHR37169">
    <property type="entry name" value="CRISPR SYSTEM ENDORIBONUCLEASE CSX1-RELATED"/>
    <property type="match status" value="1"/>
</dbReference>
<evidence type="ECO:0000259" key="2">
    <source>
        <dbReference type="Pfam" id="PF22230"/>
    </source>
</evidence>
<dbReference type="InterPro" id="IPR010171">
    <property type="entry name" value="CRISPR_Csx1"/>
</dbReference>
<dbReference type="Pfam" id="PF09455">
    <property type="entry name" value="Csx1_HEPN"/>
    <property type="match status" value="1"/>
</dbReference>
<dbReference type="RefSeq" id="WP_092350947.1">
    <property type="nucleotide sequence ID" value="NZ_CZVW01000026.1"/>
</dbReference>
<dbReference type="EMBL" id="CZVW01000026">
    <property type="protein sequence ID" value="CUT04651.1"/>
    <property type="molecule type" value="Genomic_DNA"/>
</dbReference>
<protein>
    <submittedName>
        <fullName evidence="3">CRISPR-associated protein Csx1</fullName>
    </submittedName>
</protein>
<dbReference type="InterPro" id="IPR052875">
    <property type="entry name" value="CRISPR_assoc_ribonuclease"/>
</dbReference>
<organism evidence="3 4">
    <name type="scientific">Candidatus Chryseopegocella kryptomonas</name>
    <dbReference type="NCBI Taxonomy" id="1633643"/>
    <lineage>
        <taxon>Bacteria</taxon>
        <taxon>Pseudomonadati</taxon>
        <taxon>Candidatus Kryptoniota</taxon>
        <taxon>Candidatus Chryseopegocella</taxon>
    </lineage>
</organism>
<name>A0A0N7MYM4_9BACT</name>
<keyword evidence="4" id="KW-1185">Reference proteome</keyword>
<dbReference type="Proteomes" id="UP000199197">
    <property type="component" value="Unassembled WGS sequence"/>
</dbReference>
<gene>
    <name evidence="3" type="ORF">JGI23_01772</name>
</gene>
<dbReference type="OrthoDB" id="2080251at2"/>
<reference evidence="4" key="1">
    <citation type="submission" date="2015-11" db="EMBL/GenBank/DDBJ databases">
        <authorList>
            <person name="Varghese N."/>
        </authorList>
    </citation>
    <scope>NUCLEOTIDE SEQUENCE [LARGE SCALE GENOMIC DNA]</scope>
    <source>
        <strain evidence="4">JGI-23</strain>
    </source>
</reference>
<proteinExistence type="predicted"/>
<dbReference type="Gene3D" id="3.40.50.10640">
    <property type="entry name" value="SSO1389-like"/>
    <property type="match status" value="1"/>
</dbReference>
<dbReference type="PANTHER" id="PTHR37169:SF1">
    <property type="entry name" value="CRISPR SYSTEM ENDORIBONUCLEASE CSX1"/>
    <property type="match status" value="1"/>
</dbReference>
<evidence type="ECO:0000313" key="3">
    <source>
        <dbReference type="EMBL" id="CUT04651.1"/>
    </source>
</evidence>
<dbReference type="NCBIfam" id="TIGR01897">
    <property type="entry name" value="cas_MJ1666"/>
    <property type="match status" value="1"/>
</dbReference>
<dbReference type="Pfam" id="PF22230">
    <property type="entry name" value="Csx1_CARF"/>
    <property type="match status" value="1"/>
</dbReference>
<feature type="domain" description="CRISPR system endoribonuclease Csx1-like HEPN" evidence="1">
    <location>
        <begin position="370"/>
        <end position="439"/>
    </location>
</feature>
<dbReference type="InterPro" id="IPR019016">
    <property type="entry name" value="Csx1-like_HEPN"/>
</dbReference>
<evidence type="ECO:0000259" key="1">
    <source>
        <dbReference type="Pfam" id="PF09455"/>
    </source>
</evidence>
<accession>A0A0N7MYM4</accession>
<dbReference type="AlphaFoldDB" id="A0A0N7MYM4"/>
<feature type="domain" description="CRISPR system endoribonuclease Csx1 CARF" evidence="2">
    <location>
        <begin position="4"/>
        <end position="179"/>
    </location>
</feature>
<sequence>MNKILIAVWGNPTGWKEVKYKYSNKEHIAKSPLPLIKDVENPDKIIIICVDTLSDDKIDKTNSLNYKDLKSTAEKIISEFCAENFGWKPDKIIVGYGFGEFNKTKFFGNPTDFYYQIFKELLYSFQEYISFERKEIEVVFDVSHGINFTIVLSLNALREILKILSYAFDVKLKILNSDPFIGRKNPPDPELNIGRIAKLVIKCPRKDSPDIELNINIIEYSQILPGLTAYKTQKRAVEFLDGKDAQQHYREIENFKLGDEILVFLSSLIFATPIFTFNYLPDHSELRKKIDEICSKFEEFITISQASKTEIKRRLSFQVGFENLLKAYLFGWILDNLGFKKSNYAMLNQVKEFTDKIYDEKKFPIENYRIEKEIQKIEEIKSLLSNEYQVYANLIESKSGEQRSDKKLYTKEIDKRNFFAHAGFEYNTIKLRKNSNDEIEIILNDERNENKRKTIRKMAEELLTDSLTVKES</sequence>
<evidence type="ECO:0000313" key="4">
    <source>
        <dbReference type="Proteomes" id="UP000199197"/>
    </source>
</evidence>
<dbReference type="SUPFAM" id="SSF160980">
    <property type="entry name" value="SSO1389-like"/>
    <property type="match status" value="1"/>
</dbReference>